<feature type="region of interest" description="Disordered" evidence="2">
    <location>
        <begin position="469"/>
        <end position="490"/>
    </location>
</feature>
<gene>
    <name evidence="5" type="ORF">BS47DRAFT_1377596</name>
</gene>
<dbReference type="PANTHER" id="PTHR13239">
    <property type="entry name" value="PROTEIN REQUIRED FOR HYPHAL ANASTOMOSIS HAM-2"/>
    <property type="match status" value="1"/>
</dbReference>
<dbReference type="GO" id="GO:0005829">
    <property type="term" value="C:cytosol"/>
    <property type="evidence" value="ECO:0007669"/>
    <property type="project" value="TreeGrafter"/>
</dbReference>
<feature type="domain" description="Far11/STRP N-terminal" evidence="3">
    <location>
        <begin position="47"/>
        <end position="332"/>
    </location>
</feature>
<feature type="region of interest" description="Disordered" evidence="2">
    <location>
        <begin position="352"/>
        <end position="396"/>
    </location>
</feature>
<dbReference type="OrthoDB" id="18234at2759"/>
<dbReference type="SMART" id="SM01292">
    <property type="entry name" value="N1221"/>
    <property type="match status" value="1"/>
</dbReference>
<dbReference type="AlphaFoldDB" id="A0A9P6AQB2"/>
<evidence type="ECO:0000256" key="1">
    <source>
        <dbReference type="SAM" id="Coils"/>
    </source>
</evidence>
<evidence type="ECO:0000259" key="4">
    <source>
        <dbReference type="SMART" id="SM01293"/>
    </source>
</evidence>
<evidence type="ECO:0000259" key="3">
    <source>
        <dbReference type="SMART" id="SM01292"/>
    </source>
</evidence>
<feature type="compositionally biased region" description="Pro residues" evidence="2">
    <location>
        <begin position="580"/>
        <end position="594"/>
    </location>
</feature>
<name>A0A9P6AQB2_9AGAM</name>
<comment type="caution">
    <text evidence="5">The sequence shown here is derived from an EMBL/GenBank/DDBJ whole genome shotgun (WGS) entry which is preliminary data.</text>
</comment>
<proteinExistence type="predicted"/>
<feature type="coiled-coil region" evidence="1">
    <location>
        <begin position="494"/>
        <end position="528"/>
    </location>
</feature>
<evidence type="ECO:0008006" key="7">
    <source>
        <dbReference type="Google" id="ProtNLM"/>
    </source>
</evidence>
<keyword evidence="6" id="KW-1185">Reference proteome</keyword>
<dbReference type="GO" id="GO:0007010">
    <property type="term" value="P:cytoskeleton organization"/>
    <property type="evidence" value="ECO:0007669"/>
    <property type="project" value="TreeGrafter"/>
</dbReference>
<dbReference type="InterPro" id="IPR021819">
    <property type="entry name" value="Far11/STRP_C"/>
</dbReference>
<dbReference type="EMBL" id="MU129034">
    <property type="protein sequence ID" value="KAF9509505.1"/>
    <property type="molecule type" value="Genomic_DNA"/>
</dbReference>
<dbReference type="Proteomes" id="UP000886523">
    <property type="component" value="Unassembled WGS sequence"/>
</dbReference>
<accession>A0A9P6AQB2</accession>
<protein>
    <recommendedName>
        <fullName evidence="7">N1221-domain-containing protein</fullName>
    </recommendedName>
</protein>
<dbReference type="SMART" id="SM01293">
    <property type="entry name" value="DUF3402"/>
    <property type="match status" value="1"/>
</dbReference>
<keyword evidence="1" id="KW-0175">Coiled coil</keyword>
<evidence type="ECO:0000313" key="5">
    <source>
        <dbReference type="EMBL" id="KAF9509505.1"/>
    </source>
</evidence>
<dbReference type="Pfam" id="PF07923">
    <property type="entry name" value="N1221"/>
    <property type="match status" value="1"/>
</dbReference>
<dbReference type="Pfam" id="PF11882">
    <property type="entry name" value="DUF3402"/>
    <property type="match status" value="1"/>
</dbReference>
<dbReference type="InterPro" id="IPR040185">
    <property type="entry name" value="Far11/STRP"/>
</dbReference>
<feature type="compositionally biased region" description="Low complexity" evidence="2">
    <location>
        <begin position="1022"/>
        <end position="1031"/>
    </location>
</feature>
<evidence type="ECO:0000313" key="6">
    <source>
        <dbReference type="Proteomes" id="UP000886523"/>
    </source>
</evidence>
<dbReference type="InterPro" id="IPR012486">
    <property type="entry name" value="Far11/STRP_N"/>
</dbReference>
<feature type="region of interest" description="Disordered" evidence="2">
    <location>
        <begin position="1012"/>
        <end position="1040"/>
    </location>
</feature>
<sequence>MDGFPSLNFRMSSINIADEPGDIPASLDSITLGQLRNMVGQQPRLKTQQYAMRYEDEDTVFDEIEEFYSYAEIRHVSGNLNAWQSSFHGEWLKTPQTQRKAHVEVLLESLEHRDTEIRFTNARKLLYLLQGTFAETTSPEHHLHMIIENCKLVRAANGVHDIVEALKIANAKHDLVSSLTDFDIQRFNITEAEKQESLDDINLEVSFYCGMLYFIVQIFKGDEEFGDELMSLDPPLPVFLFGMVAAMKDKSMKGYPLKKVLLLLWKTQLACFGGIRELARVKKLGRELADLPQPEESGVMIKSSPIDFKAFRSETSVKYPTFAPGRTSDVSTEKVATALAPIPLRSHYHHNMGEDVNISNTTTTTTSHAAPSPPPNGKAKKQYQTDPNRPFLFPFSRARGSSQKLVPFAIDEADRLYMRHMHISLALYQMWQTREAYILDESGIDPYSPDGQLALERKAISIFGTSASKTTKNLRPSPPLRDSDDPPEAALPDVRRLDAAIAEAQATLDKAEAEGDRALRRKAKERRDDLVRLRRVETLYIAALPLMPAWVLVLLRLLLATVTAGGSQTSQMAPTGPTASFPPPISDPPPPPPTLDDIDINRHREITTKVVAALLFLTLKWFKVSHAMKFHHLGGMLLDSNCLLLILKIFGLQETSVTVNTKNDSPDHNFFRYCYLHFAKNVQHRRPEDSMLRAPRLSPGQMVPNNNDSGGLEDEIEYITDYSWRNFFSAITFVKIMQKLTKGRSHRIGMLVNYKSSAILKRILKVSHPVLQLHVLKLIKSQVPYCGRKWRQTNMKVITSIYLNCRPDLRDEWLAGNELEDPSDSAAQEQALRILVKFYNGKRYGATASTTQQSHRRTSSQSMHLPEAHFGGGDLANVNRPLASPHIEMDVFPPLRSRVTDPSVFTPYIPEDIAFEEEYEDYLHDLNQDDPSQGLDPPIAGFWPHDGAARLSSAWQQRIEDFAGNVGDGISDSESIVSIGELGDEARNDGNLSDSDAMDENLNNWEHMSPKTFKALPKSPASGGRRSSSGGHNNLRPVIPFGLDDGSAVVEDYDDVEEPEMGPMPTGRTAPFQASAGGKGVDEVESLCLYASAPLILAKAASDPAA</sequence>
<reference evidence="5" key="1">
    <citation type="journal article" date="2020" name="Nat. Commun.">
        <title>Large-scale genome sequencing of mycorrhizal fungi provides insights into the early evolution of symbiotic traits.</title>
        <authorList>
            <person name="Miyauchi S."/>
            <person name="Kiss E."/>
            <person name="Kuo A."/>
            <person name="Drula E."/>
            <person name="Kohler A."/>
            <person name="Sanchez-Garcia M."/>
            <person name="Morin E."/>
            <person name="Andreopoulos B."/>
            <person name="Barry K.W."/>
            <person name="Bonito G."/>
            <person name="Buee M."/>
            <person name="Carver A."/>
            <person name="Chen C."/>
            <person name="Cichocki N."/>
            <person name="Clum A."/>
            <person name="Culley D."/>
            <person name="Crous P.W."/>
            <person name="Fauchery L."/>
            <person name="Girlanda M."/>
            <person name="Hayes R.D."/>
            <person name="Keri Z."/>
            <person name="LaButti K."/>
            <person name="Lipzen A."/>
            <person name="Lombard V."/>
            <person name="Magnuson J."/>
            <person name="Maillard F."/>
            <person name="Murat C."/>
            <person name="Nolan M."/>
            <person name="Ohm R.A."/>
            <person name="Pangilinan J."/>
            <person name="Pereira M.F."/>
            <person name="Perotto S."/>
            <person name="Peter M."/>
            <person name="Pfister S."/>
            <person name="Riley R."/>
            <person name="Sitrit Y."/>
            <person name="Stielow J.B."/>
            <person name="Szollosi G."/>
            <person name="Zifcakova L."/>
            <person name="Stursova M."/>
            <person name="Spatafora J.W."/>
            <person name="Tedersoo L."/>
            <person name="Vaario L.M."/>
            <person name="Yamada A."/>
            <person name="Yan M."/>
            <person name="Wang P."/>
            <person name="Xu J."/>
            <person name="Bruns T."/>
            <person name="Baldrian P."/>
            <person name="Vilgalys R."/>
            <person name="Dunand C."/>
            <person name="Henrissat B."/>
            <person name="Grigoriev I.V."/>
            <person name="Hibbett D."/>
            <person name="Nagy L.G."/>
            <person name="Martin F.M."/>
        </authorList>
    </citation>
    <scope>NUCLEOTIDE SEQUENCE</scope>
    <source>
        <strain evidence="5">UP504</strain>
    </source>
</reference>
<organism evidence="5 6">
    <name type="scientific">Hydnum rufescens UP504</name>
    <dbReference type="NCBI Taxonomy" id="1448309"/>
    <lineage>
        <taxon>Eukaryota</taxon>
        <taxon>Fungi</taxon>
        <taxon>Dikarya</taxon>
        <taxon>Basidiomycota</taxon>
        <taxon>Agaricomycotina</taxon>
        <taxon>Agaricomycetes</taxon>
        <taxon>Cantharellales</taxon>
        <taxon>Hydnaceae</taxon>
        <taxon>Hydnum</taxon>
    </lineage>
</organism>
<feature type="domain" description="Far11/STRP C-terminal" evidence="4">
    <location>
        <begin position="407"/>
        <end position="919"/>
    </location>
</feature>
<dbReference type="PANTHER" id="PTHR13239:SF4">
    <property type="entry name" value="AT25231P"/>
    <property type="match status" value="1"/>
</dbReference>
<feature type="region of interest" description="Disordered" evidence="2">
    <location>
        <begin position="567"/>
        <end position="595"/>
    </location>
</feature>
<evidence type="ECO:0000256" key="2">
    <source>
        <dbReference type="SAM" id="MobiDB-lite"/>
    </source>
</evidence>
<feature type="region of interest" description="Disordered" evidence="2">
    <location>
        <begin position="1058"/>
        <end position="1077"/>
    </location>
</feature>